<protein>
    <submittedName>
        <fullName evidence="1">Uncharacterized protein</fullName>
    </submittedName>
</protein>
<gene>
    <name evidence="1" type="ORF">LCGC14_0687280</name>
</gene>
<accession>A0A0F9T7R9</accession>
<name>A0A0F9T7R9_9ZZZZ</name>
<dbReference type="AlphaFoldDB" id="A0A0F9T7R9"/>
<sequence length="318" mass="34900">MASSPGSSCSSSSSNWPVSYGIKLKKYETTEYVEGRTEGFQLRLEVIEAIGLPPEIFVYQRKPGRLPNGQARDEFSNIASPVDLEEYPTEEPSSESSFFRLKTLDIVFRNIELLRTSFADIRQDICSLIESLCQMQVAAEEIITIDKQCQQTEVCPDEIPIFARVVAFQYDPDVHYDAAAGYGDGSIWTNTITGNIWALRDNENGAAVWELINKSGGTLIAANYEMPANATTANGQLATNTPMAVTPLEDSQVLIDVNGHGESLGNGVKTTSCYFSRDGGATALLIQDIRLGDLLYWNGSIAGYQLEIDDAITFNYIG</sequence>
<evidence type="ECO:0000313" key="1">
    <source>
        <dbReference type="EMBL" id="KKN45016.1"/>
    </source>
</evidence>
<reference evidence="1" key="1">
    <citation type="journal article" date="2015" name="Nature">
        <title>Complex archaea that bridge the gap between prokaryotes and eukaryotes.</title>
        <authorList>
            <person name="Spang A."/>
            <person name="Saw J.H."/>
            <person name="Jorgensen S.L."/>
            <person name="Zaremba-Niedzwiedzka K."/>
            <person name="Martijn J."/>
            <person name="Lind A.E."/>
            <person name="van Eijk R."/>
            <person name="Schleper C."/>
            <person name="Guy L."/>
            <person name="Ettema T.J."/>
        </authorList>
    </citation>
    <scope>NUCLEOTIDE SEQUENCE</scope>
</reference>
<dbReference type="EMBL" id="LAZR01001416">
    <property type="protein sequence ID" value="KKN45016.1"/>
    <property type="molecule type" value="Genomic_DNA"/>
</dbReference>
<proteinExistence type="predicted"/>
<organism evidence="1">
    <name type="scientific">marine sediment metagenome</name>
    <dbReference type="NCBI Taxonomy" id="412755"/>
    <lineage>
        <taxon>unclassified sequences</taxon>
        <taxon>metagenomes</taxon>
        <taxon>ecological metagenomes</taxon>
    </lineage>
</organism>
<comment type="caution">
    <text evidence="1">The sequence shown here is derived from an EMBL/GenBank/DDBJ whole genome shotgun (WGS) entry which is preliminary data.</text>
</comment>